<dbReference type="Gene3D" id="2.60.40.770">
    <property type="match status" value="1"/>
</dbReference>
<proteinExistence type="inferred from homology"/>
<dbReference type="SMART" id="SM00737">
    <property type="entry name" value="ML"/>
    <property type="match status" value="1"/>
</dbReference>
<protein>
    <recommendedName>
        <fullName evidence="7">MD-2-related lipid-recognition domain-containing protein</fullName>
    </recommendedName>
</protein>
<evidence type="ECO:0000256" key="3">
    <source>
        <dbReference type="ARBA" id="ARBA00022525"/>
    </source>
</evidence>
<feature type="signal peptide" evidence="6">
    <location>
        <begin position="1"/>
        <end position="19"/>
    </location>
</feature>
<sequence>MNSSMFLAVVCLAIAAAVATNIPVKDCGSKLATIDAIDINPCSSIPCPFKKGTSVNVTIDFTAKADISSAKSSVHGIIASVPVPFPLKDSDACHFMKCPIKSGDKVTYKNSVDVLTAYPEITVLVKWEIVAEQDVICFTVPVKIVS</sequence>
<keyword evidence="9" id="KW-1185">Reference proteome</keyword>
<dbReference type="GO" id="GO:0005576">
    <property type="term" value="C:extracellular region"/>
    <property type="evidence" value="ECO:0007669"/>
    <property type="project" value="UniProtKB-SubCell"/>
</dbReference>
<dbReference type="PANTHER" id="PTHR11306:SF68">
    <property type="entry name" value="NPC INTRACELLULAR CHOLESTEROL TRANSPORTER 2"/>
    <property type="match status" value="1"/>
</dbReference>
<evidence type="ECO:0000256" key="4">
    <source>
        <dbReference type="ARBA" id="ARBA00022729"/>
    </source>
</evidence>
<dbReference type="InterPro" id="IPR033916">
    <property type="entry name" value="ML_Npc2-like"/>
</dbReference>
<dbReference type="GO" id="GO:0032934">
    <property type="term" value="F:sterol binding"/>
    <property type="evidence" value="ECO:0007669"/>
    <property type="project" value="InterPro"/>
</dbReference>
<evidence type="ECO:0000256" key="1">
    <source>
        <dbReference type="ARBA" id="ARBA00004613"/>
    </source>
</evidence>
<feature type="chain" id="PRO_5041982875" description="MD-2-related lipid-recognition domain-containing protein" evidence="6">
    <location>
        <begin position="20"/>
        <end position="146"/>
    </location>
</feature>
<evidence type="ECO:0000256" key="6">
    <source>
        <dbReference type="SAM" id="SignalP"/>
    </source>
</evidence>
<dbReference type="InterPro" id="IPR039670">
    <property type="entry name" value="NPC2-like"/>
</dbReference>
<keyword evidence="3" id="KW-0964">Secreted</keyword>
<evidence type="ECO:0000313" key="8">
    <source>
        <dbReference type="EMBL" id="KAK3792339.1"/>
    </source>
</evidence>
<comment type="subcellular location">
    <subcellularLocation>
        <location evidence="1">Secreted</location>
    </subcellularLocation>
</comment>
<dbReference type="AlphaFoldDB" id="A0AAE1AQY2"/>
<name>A0AAE1AQY2_9GAST</name>
<dbReference type="GO" id="GO:0032367">
    <property type="term" value="P:intracellular cholesterol transport"/>
    <property type="evidence" value="ECO:0007669"/>
    <property type="project" value="InterPro"/>
</dbReference>
<gene>
    <name evidence="8" type="ORF">RRG08_046648</name>
</gene>
<comment type="similarity">
    <text evidence="2">Belongs to the NPC2 family.</text>
</comment>
<dbReference type="PANTHER" id="PTHR11306">
    <property type="entry name" value="NIEMANN PICK TYPE C2 PROTEIN NPC2-RELATED"/>
    <property type="match status" value="1"/>
</dbReference>
<evidence type="ECO:0000256" key="2">
    <source>
        <dbReference type="ARBA" id="ARBA00006370"/>
    </source>
</evidence>
<organism evidence="8 9">
    <name type="scientific">Elysia crispata</name>
    <name type="common">lettuce slug</name>
    <dbReference type="NCBI Taxonomy" id="231223"/>
    <lineage>
        <taxon>Eukaryota</taxon>
        <taxon>Metazoa</taxon>
        <taxon>Spiralia</taxon>
        <taxon>Lophotrochozoa</taxon>
        <taxon>Mollusca</taxon>
        <taxon>Gastropoda</taxon>
        <taxon>Heterobranchia</taxon>
        <taxon>Euthyneura</taxon>
        <taxon>Panpulmonata</taxon>
        <taxon>Sacoglossa</taxon>
        <taxon>Placobranchoidea</taxon>
        <taxon>Plakobranchidae</taxon>
        <taxon>Elysia</taxon>
    </lineage>
</organism>
<reference evidence="8" key="1">
    <citation type="journal article" date="2023" name="G3 (Bethesda)">
        <title>A reference genome for the long-term kleptoplast-retaining sea slug Elysia crispata morphotype clarki.</title>
        <authorList>
            <person name="Eastman K.E."/>
            <person name="Pendleton A.L."/>
            <person name="Shaikh M.A."/>
            <person name="Suttiyut T."/>
            <person name="Ogas R."/>
            <person name="Tomko P."/>
            <person name="Gavelis G."/>
            <person name="Widhalm J.R."/>
            <person name="Wisecaver J.H."/>
        </authorList>
    </citation>
    <scope>NUCLEOTIDE SEQUENCE</scope>
    <source>
        <strain evidence="8">ECLA1</strain>
    </source>
</reference>
<dbReference type="EMBL" id="JAWDGP010001379">
    <property type="protein sequence ID" value="KAK3792339.1"/>
    <property type="molecule type" value="Genomic_DNA"/>
</dbReference>
<dbReference type="InterPro" id="IPR003172">
    <property type="entry name" value="ML_dom"/>
</dbReference>
<accession>A0AAE1AQY2</accession>
<dbReference type="CDD" id="cd00916">
    <property type="entry name" value="Npc2_like"/>
    <property type="match status" value="1"/>
</dbReference>
<dbReference type="SUPFAM" id="SSF81296">
    <property type="entry name" value="E set domains"/>
    <property type="match status" value="1"/>
</dbReference>
<keyword evidence="5" id="KW-1015">Disulfide bond</keyword>
<dbReference type="FunFam" id="2.60.40.770:FF:000001">
    <property type="entry name" value="NPC intracellular cholesterol transporter 2"/>
    <property type="match status" value="1"/>
</dbReference>
<evidence type="ECO:0000259" key="7">
    <source>
        <dbReference type="SMART" id="SM00737"/>
    </source>
</evidence>
<dbReference type="InterPro" id="IPR014756">
    <property type="entry name" value="Ig_E-set"/>
</dbReference>
<keyword evidence="4 6" id="KW-0732">Signal</keyword>
<dbReference type="Proteomes" id="UP001283361">
    <property type="component" value="Unassembled WGS sequence"/>
</dbReference>
<dbReference type="Pfam" id="PF02221">
    <property type="entry name" value="E1_DerP2_DerF2"/>
    <property type="match status" value="1"/>
</dbReference>
<feature type="domain" description="MD-2-related lipid-recognition" evidence="7">
    <location>
        <begin position="24"/>
        <end position="142"/>
    </location>
</feature>
<evidence type="ECO:0000313" key="9">
    <source>
        <dbReference type="Proteomes" id="UP001283361"/>
    </source>
</evidence>
<evidence type="ECO:0000256" key="5">
    <source>
        <dbReference type="ARBA" id="ARBA00023157"/>
    </source>
</evidence>
<comment type="caution">
    <text evidence="8">The sequence shown here is derived from an EMBL/GenBank/DDBJ whole genome shotgun (WGS) entry which is preliminary data.</text>
</comment>